<dbReference type="InterPro" id="IPR050857">
    <property type="entry name" value="D-2-hydroxyacid_DH"/>
</dbReference>
<comment type="similarity">
    <text evidence="1 4">Belongs to the D-isomer specific 2-hydroxyacid dehydrogenase family.</text>
</comment>
<dbReference type="CDD" id="cd12173">
    <property type="entry name" value="PGDH_4"/>
    <property type="match status" value="1"/>
</dbReference>
<evidence type="ECO:0000256" key="4">
    <source>
        <dbReference type="RuleBase" id="RU003719"/>
    </source>
</evidence>
<dbReference type="InterPro" id="IPR006139">
    <property type="entry name" value="D-isomer_2_OHA_DH_cat_dom"/>
</dbReference>
<proteinExistence type="inferred from homology"/>
<reference evidence="7" key="1">
    <citation type="submission" date="2024-06" db="EMBL/GenBank/DDBJ databases">
        <title>Biodegradation of dimethachlon by Arthrobacter sp. K5: mechanistic insights and ecological implications.</title>
        <authorList>
            <person name="Hu S."/>
            <person name="Lu P."/>
        </authorList>
    </citation>
    <scope>NUCLEOTIDE SEQUENCE</scope>
    <source>
        <strain evidence="7">K5</strain>
    </source>
</reference>
<dbReference type="Pfam" id="PF00389">
    <property type="entry name" value="2-Hacid_dh"/>
    <property type="match status" value="1"/>
</dbReference>
<dbReference type="FunFam" id="3.40.50.720:FF:000203">
    <property type="entry name" value="D-3-phosphoglycerate dehydrogenase (SerA)"/>
    <property type="match status" value="1"/>
</dbReference>
<dbReference type="RefSeq" id="WP_353710293.1">
    <property type="nucleotide sequence ID" value="NZ_CP159279.1"/>
</dbReference>
<dbReference type="InterPro" id="IPR006140">
    <property type="entry name" value="D-isomer_DH_NAD-bd"/>
</dbReference>
<dbReference type="Pfam" id="PF02826">
    <property type="entry name" value="2-Hacid_dh_C"/>
    <property type="match status" value="1"/>
</dbReference>
<evidence type="ECO:0000256" key="1">
    <source>
        <dbReference type="ARBA" id="ARBA00005854"/>
    </source>
</evidence>
<dbReference type="SUPFAM" id="SSF51735">
    <property type="entry name" value="NAD(P)-binding Rossmann-fold domains"/>
    <property type="match status" value="1"/>
</dbReference>
<name>A0AAU8EJB2_9MICC</name>
<dbReference type="GO" id="GO:0016616">
    <property type="term" value="F:oxidoreductase activity, acting on the CH-OH group of donors, NAD or NADP as acceptor"/>
    <property type="evidence" value="ECO:0007669"/>
    <property type="project" value="InterPro"/>
</dbReference>
<evidence type="ECO:0000259" key="5">
    <source>
        <dbReference type="Pfam" id="PF00389"/>
    </source>
</evidence>
<dbReference type="SUPFAM" id="SSF52283">
    <property type="entry name" value="Formate/glycerate dehydrogenase catalytic domain-like"/>
    <property type="match status" value="1"/>
</dbReference>
<dbReference type="InterPro" id="IPR029753">
    <property type="entry name" value="D-isomer_DH_CS"/>
</dbReference>
<dbReference type="PROSITE" id="PS00671">
    <property type="entry name" value="D_2_HYDROXYACID_DH_3"/>
    <property type="match status" value="1"/>
</dbReference>
<evidence type="ECO:0000313" key="7">
    <source>
        <dbReference type="EMBL" id="XCH09490.1"/>
    </source>
</evidence>
<organism evidence="7">
    <name type="scientific">Arthrobacter sp. K5</name>
    <dbReference type="NCBI Taxonomy" id="2839623"/>
    <lineage>
        <taxon>Bacteria</taxon>
        <taxon>Bacillati</taxon>
        <taxon>Actinomycetota</taxon>
        <taxon>Actinomycetes</taxon>
        <taxon>Micrococcales</taxon>
        <taxon>Micrococcaceae</taxon>
        <taxon>Arthrobacter</taxon>
    </lineage>
</organism>
<feature type="domain" description="D-isomer specific 2-hydroxyacid dehydrogenase NAD-binding" evidence="6">
    <location>
        <begin position="104"/>
        <end position="288"/>
    </location>
</feature>
<dbReference type="PANTHER" id="PTHR42789:SF1">
    <property type="entry name" value="D-ISOMER SPECIFIC 2-HYDROXYACID DEHYDROGENASE FAMILY PROTEIN (AFU_ORTHOLOGUE AFUA_6G10090)"/>
    <property type="match status" value="1"/>
</dbReference>
<evidence type="ECO:0000259" key="6">
    <source>
        <dbReference type="Pfam" id="PF02826"/>
    </source>
</evidence>
<dbReference type="GO" id="GO:0051287">
    <property type="term" value="F:NAD binding"/>
    <property type="evidence" value="ECO:0007669"/>
    <property type="project" value="InterPro"/>
</dbReference>
<keyword evidence="2 4" id="KW-0560">Oxidoreductase</keyword>
<dbReference type="EMBL" id="CP159279">
    <property type="protein sequence ID" value="XCH09490.1"/>
    <property type="molecule type" value="Genomic_DNA"/>
</dbReference>
<dbReference type="InterPro" id="IPR036291">
    <property type="entry name" value="NAD(P)-bd_dom_sf"/>
</dbReference>
<dbReference type="PANTHER" id="PTHR42789">
    <property type="entry name" value="D-ISOMER SPECIFIC 2-HYDROXYACID DEHYDROGENASE FAMILY PROTEIN (AFU_ORTHOLOGUE AFUA_6G10090)"/>
    <property type="match status" value="1"/>
</dbReference>
<dbReference type="PROSITE" id="PS00670">
    <property type="entry name" value="D_2_HYDROXYACID_DH_2"/>
    <property type="match status" value="1"/>
</dbReference>
<sequence>MTEIYISDAIHGDVMADILKNALVHVGYGPGKVNYLDISENIDAVILRAETFTREMIEASPRLKIIARHGVGTDNVDIPAASEKGVWVTSTPGSNSNAVAEHVFALLLSLTRRVVPAANRVLAGTWAEGRGDLIGHELSGRTLGIVGFGAIGKRVAAMAKGFGMRVLASDPAATAADAATAGADLVELDTLYDGADIITLHAPLLPSTRHMISTRELALMKPGAVIINTSRGGLIDEDALVAALTNGTLAGAALDVLESETIDMKDPLSKNRVPLHEVPTLLVTPHIAGQTQEAFQEAGVRSWSDVQAVLAGEPPAFPVNANDLRKVPA</sequence>
<dbReference type="AlphaFoldDB" id="A0AAU8EJB2"/>
<gene>
    <name evidence="7" type="ORF">ABRP34_11515</name>
</gene>
<dbReference type="Gene3D" id="3.40.50.720">
    <property type="entry name" value="NAD(P)-binding Rossmann-like Domain"/>
    <property type="match status" value="2"/>
</dbReference>
<evidence type="ECO:0000256" key="3">
    <source>
        <dbReference type="ARBA" id="ARBA00023027"/>
    </source>
</evidence>
<feature type="domain" description="D-isomer specific 2-hydroxyacid dehydrogenase catalytic" evidence="5">
    <location>
        <begin position="24"/>
        <end position="320"/>
    </location>
</feature>
<accession>A0AAU8EJB2</accession>
<evidence type="ECO:0000256" key="2">
    <source>
        <dbReference type="ARBA" id="ARBA00023002"/>
    </source>
</evidence>
<keyword evidence="3" id="KW-0520">NAD</keyword>
<protein>
    <submittedName>
        <fullName evidence="7">Hydroxyacid dehydrogenase</fullName>
    </submittedName>
</protein>